<keyword evidence="1" id="KW-1133">Transmembrane helix</keyword>
<feature type="signal peptide" evidence="2">
    <location>
        <begin position="1"/>
        <end position="24"/>
    </location>
</feature>
<proteinExistence type="predicted"/>
<evidence type="ECO:0000256" key="1">
    <source>
        <dbReference type="SAM" id="Phobius"/>
    </source>
</evidence>
<dbReference type="HOGENOM" id="CLU_1774240_0_0_11"/>
<organism evidence="3 4">
    <name type="scientific">Corynebacterium argentoratense DSM 44202</name>
    <dbReference type="NCBI Taxonomy" id="1348662"/>
    <lineage>
        <taxon>Bacteria</taxon>
        <taxon>Bacillati</taxon>
        <taxon>Actinomycetota</taxon>
        <taxon>Actinomycetes</taxon>
        <taxon>Mycobacteriales</taxon>
        <taxon>Corynebacteriaceae</taxon>
        <taxon>Corynebacterium</taxon>
    </lineage>
</organism>
<gene>
    <name evidence="3" type="ORF">CARG_06480</name>
</gene>
<dbReference type="EMBL" id="CP006365">
    <property type="protein sequence ID" value="AGU15420.1"/>
    <property type="molecule type" value="Genomic_DNA"/>
</dbReference>
<keyword evidence="2" id="KW-0732">Signal</keyword>
<evidence type="ECO:0000256" key="2">
    <source>
        <dbReference type="SAM" id="SignalP"/>
    </source>
</evidence>
<feature type="transmembrane region" description="Helical" evidence="1">
    <location>
        <begin position="116"/>
        <end position="138"/>
    </location>
</feature>
<accession>U3GV79</accession>
<evidence type="ECO:0000313" key="3">
    <source>
        <dbReference type="EMBL" id="AGU15420.1"/>
    </source>
</evidence>
<dbReference type="KEGG" id="caz:CARG_06480"/>
<dbReference type="GeneID" id="78250064"/>
<dbReference type="AlphaFoldDB" id="U3GV79"/>
<dbReference type="RefSeq" id="WP_020976578.1">
    <property type="nucleotide sequence ID" value="NC_022198.1"/>
</dbReference>
<keyword evidence="1" id="KW-0812">Transmembrane</keyword>
<dbReference type="Proteomes" id="UP000016943">
    <property type="component" value="Chromosome"/>
</dbReference>
<sequence length="146" mass="15457">MNRVGIVAALTATALTLSTTQALAEPSPITGIETNTSQRNGYIEHLENLGLSSSNTSFYDFIVNSWAGSEERGIIAAHNGHRAQGGGHYFVLIHPKRTAFSFDSFGDFGSSSGGGIMGILAGLVSLISLLGFIAQFAVKFLPRLPR</sequence>
<keyword evidence="4" id="KW-1185">Reference proteome</keyword>
<keyword evidence="1" id="KW-0472">Membrane</keyword>
<reference evidence="3 4" key="1">
    <citation type="journal article" date="2013" name="Genome Announc.">
        <title>Whole-Genome Sequence of the Clinical Strain Corynebacterium argentoratense DSM 44202, Isolated from a Human Throat Specimen.</title>
        <authorList>
            <person name="Bomholt C."/>
            <person name="Glaub A."/>
            <person name="Gravermann K."/>
            <person name="Albersmeier A."/>
            <person name="Brinkrolf K."/>
            <person name="Ruckert C."/>
            <person name="Tauch A."/>
        </authorList>
    </citation>
    <scope>NUCLEOTIDE SEQUENCE [LARGE SCALE GENOMIC DNA]</scope>
    <source>
        <strain evidence="3">DSM 44202</strain>
    </source>
</reference>
<feature type="chain" id="PRO_5004643193" evidence="2">
    <location>
        <begin position="25"/>
        <end position="146"/>
    </location>
</feature>
<name>U3GV79_9CORY</name>
<evidence type="ECO:0000313" key="4">
    <source>
        <dbReference type="Proteomes" id="UP000016943"/>
    </source>
</evidence>
<dbReference type="PATRIC" id="fig|1348662.3.peg.1270"/>
<protein>
    <submittedName>
        <fullName evidence="3">Uncharacterized protein</fullName>
    </submittedName>
</protein>